<dbReference type="RefSeq" id="WP_154327428.1">
    <property type="nucleotide sequence ID" value="NZ_CP045696.1"/>
</dbReference>
<dbReference type="GO" id="GO:0046872">
    <property type="term" value="F:metal ion binding"/>
    <property type="evidence" value="ECO:0007669"/>
    <property type="project" value="UniProtKB-KW"/>
</dbReference>
<dbReference type="PROSITE" id="PS00143">
    <property type="entry name" value="INSULINASE"/>
    <property type="match status" value="1"/>
</dbReference>
<dbReference type="Pfam" id="PF05193">
    <property type="entry name" value="Peptidase_M16_C"/>
    <property type="match status" value="2"/>
</dbReference>
<dbReference type="Gene3D" id="3.30.830.10">
    <property type="entry name" value="Metalloenzyme, LuxS/M16 peptidase-like"/>
    <property type="match status" value="4"/>
</dbReference>
<proteinExistence type="inferred from homology"/>
<evidence type="ECO:0000256" key="5">
    <source>
        <dbReference type="ARBA" id="ARBA00022801"/>
    </source>
</evidence>
<evidence type="ECO:0000313" key="12">
    <source>
        <dbReference type="EMBL" id="MSS18392.1"/>
    </source>
</evidence>
<evidence type="ECO:0000256" key="1">
    <source>
        <dbReference type="ARBA" id="ARBA00001947"/>
    </source>
</evidence>
<accession>A0A6L5XFV8</accession>
<dbReference type="PANTHER" id="PTHR43690:SF17">
    <property type="entry name" value="PROTEIN YHJJ"/>
    <property type="match status" value="1"/>
</dbReference>
<dbReference type="Proteomes" id="UP000483362">
    <property type="component" value="Unassembled WGS sequence"/>
</dbReference>
<feature type="domain" description="Peptidase M16 C-terminal" evidence="11">
    <location>
        <begin position="708"/>
        <end position="871"/>
    </location>
</feature>
<dbReference type="EMBL" id="VULT01000020">
    <property type="protein sequence ID" value="MSS18392.1"/>
    <property type="molecule type" value="Genomic_DNA"/>
</dbReference>
<dbReference type="InterPro" id="IPR050626">
    <property type="entry name" value="Peptidase_M16"/>
</dbReference>
<feature type="chain" id="PRO_5027120473" evidence="9">
    <location>
        <begin position="23"/>
        <end position="940"/>
    </location>
</feature>
<keyword evidence="5" id="KW-0378">Hydrolase</keyword>
<dbReference type="PANTHER" id="PTHR43690">
    <property type="entry name" value="NARDILYSIN"/>
    <property type="match status" value="1"/>
</dbReference>
<dbReference type="GO" id="GO:0006508">
    <property type="term" value="P:proteolysis"/>
    <property type="evidence" value="ECO:0007669"/>
    <property type="project" value="UniProtKB-KW"/>
</dbReference>
<name>A0A6L5XFV8_9BACT</name>
<dbReference type="InterPro" id="IPR011765">
    <property type="entry name" value="Pept_M16_N"/>
</dbReference>
<keyword evidence="13" id="KW-1185">Reference proteome</keyword>
<evidence type="ECO:0000256" key="7">
    <source>
        <dbReference type="ARBA" id="ARBA00023049"/>
    </source>
</evidence>
<keyword evidence="9" id="KW-0732">Signal</keyword>
<dbReference type="AlphaFoldDB" id="A0A6L5XFV8"/>
<dbReference type="InterPro" id="IPR007863">
    <property type="entry name" value="Peptidase_M16_C"/>
</dbReference>
<gene>
    <name evidence="12" type="ORF">FYJ29_11565</name>
</gene>
<dbReference type="InterPro" id="IPR001431">
    <property type="entry name" value="Pept_M16_Zn_BS"/>
</dbReference>
<evidence type="ECO:0000256" key="9">
    <source>
        <dbReference type="SAM" id="SignalP"/>
    </source>
</evidence>
<evidence type="ECO:0000256" key="3">
    <source>
        <dbReference type="ARBA" id="ARBA00022670"/>
    </source>
</evidence>
<organism evidence="12 13">
    <name type="scientific">Sodaliphilus pleomorphus</name>
    <dbReference type="NCBI Taxonomy" id="2606626"/>
    <lineage>
        <taxon>Bacteria</taxon>
        <taxon>Pseudomonadati</taxon>
        <taxon>Bacteroidota</taxon>
        <taxon>Bacteroidia</taxon>
        <taxon>Bacteroidales</taxon>
        <taxon>Muribaculaceae</taxon>
        <taxon>Sodaliphilus</taxon>
    </lineage>
</organism>
<keyword evidence="4" id="KW-0479">Metal-binding</keyword>
<comment type="caution">
    <text evidence="12">The sequence shown here is derived from an EMBL/GenBank/DDBJ whole genome shotgun (WGS) entry which is preliminary data.</text>
</comment>
<feature type="domain" description="Peptidase M16 C-terminal" evidence="11">
    <location>
        <begin position="207"/>
        <end position="391"/>
    </location>
</feature>
<sequence length="940" mass="105811">MRIKNLMAIALMLLTSAFCAMAQDMAVPQDTAVHTGKLANGLTYYVRYNNYPEHHVNFYIAQRVGSLQEEESQRGLAHFLEHMCFNGTEHFKGNGVIDYTRSLGVEFGRDLNAYTSIDQTVYNISDVPSGRQSALDSCLLILKDWSNGLLLEDKEIDEERGVIHEEWRMRLSPSQRMLERDLETLYPGSKYGKRMPIGLMSVVDGFKYKELRDYYHKWYRPDNQAIIVVGDINVPYTINKIKELFGSIPAPAKDAAQVTEEPVPDNNEPIIVVDKDKEQQYSIVQLMYKHDPFPENMKGGVQYLAYGYVQDMIDQMFGMRFQEKSQDPNCPFIQAGAGDGQYLFSKTKDAFQVYALPKEGKTAEALQSALETVLQARKYGFTATEYERAKSDYLSNLEKAYNNRDKQSTERFGRLYASNYLEKEPMTSIETKYQMMNMLAPNIPVEAINEALKEFVSLSDTNMVVINFNQEKEGAVYPTVASLKAAIDAAHAAKIEPYVDNVKQEPLMSTMPKPGKIVKETKNDKLGYTELTLSNGAKVVLKPTTFKEDEIKYQAEAKGGSSLYGPKDYATSSLFGTIIGVSGLGDFSSTELTKALAGKNVNVDLDMSTSYTRLNGNSTKKDLETMFQLNYLYFTNIKKDQKQYDATMSLIENALKNKSLRPESVFFDSVSYTMGNHSWRDKPFYADDLKNASYDRALQIAKERTANAADFTFYFVGSFDMATIKPLIEQYIASLPGDKSKKSNYKNVASYPHGKVTNIFTKKMETPKPMCRMVWFNDKAPYSLENSIKAGVVGDILDKLYLQEIREKASAAYSPGATGGSQVTGDVPYTYVLGQVQMKPEKKDLAIKLMRDEMLSIGKTVDAGTLKDIQAKMIKDADENAKENSYWMNVLSMYVGRGIDLYTNYKSIVSSLTPASIKDFVNKVILSSGNEVEVTMLPAE</sequence>
<comment type="cofactor">
    <cofactor evidence="1">
        <name>Zn(2+)</name>
        <dbReference type="ChEBI" id="CHEBI:29105"/>
    </cofactor>
</comment>
<feature type="signal peptide" evidence="9">
    <location>
        <begin position="1"/>
        <end position="22"/>
    </location>
</feature>
<evidence type="ECO:0000256" key="2">
    <source>
        <dbReference type="ARBA" id="ARBA00007261"/>
    </source>
</evidence>
<dbReference type="Pfam" id="PF00675">
    <property type="entry name" value="Peptidase_M16"/>
    <property type="match status" value="1"/>
</dbReference>
<evidence type="ECO:0000256" key="4">
    <source>
        <dbReference type="ARBA" id="ARBA00022723"/>
    </source>
</evidence>
<keyword evidence="3" id="KW-0645">Protease</keyword>
<reference evidence="12 13" key="1">
    <citation type="submission" date="2019-08" db="EMBL/GenBank/DDBJ databases">
        <title>In-depth cultivation of the pig gut microbiome towards novel bacterial diversity and tailored functional studies.</title>
        <authorList>
            <person name="Wylensek D."/>
            <person name="Hitch T.C.A."/>
            <person name="Clavel T."/>
        </authorList>
    </citation>
    <scope>NUCLEOTIDE SEQUENCE [LARGE SCALE GENOMIC DNA]</scope>
    <source>
        <strain evidence="12 13">Oil-RF-744-WCA-WT-10</strain>
    </source>
</reference>
<keyword evidence="6" id="KW-0862">Zinc</keyword>
<comment type="similarity">
    <text evidence="2 8">Belongs to the peptidase M16 family.</text>
</comment>
<dbReference type="SUPFAM" id="SSF63411">
    <property type="entry name" value="LuxS/MPP-like metallohydrolase"/>
    <property type="match status" value="4"/>
</dbReference>
<feature type="domain" description="Peptidase M16 N-terminal" evidence="10">
    <location>
        <begin position="50"/>
        <end position="174"/>
    </location>
</feature>
<evidence type="ECO:0000256" key="8">
    <source>
        <dbReference type="RuleBase" id="RU004447"/>
    </source>
</evidence>
<evidence type="ECO:0000259" key="11">
    <source>
        <dbReference type="Pfam" id="PF05193"/>
    </source>
</evidence>
<evidence type="ECO:0000256" key="6">
    <source>
        <dbReference type="ARBA" id="ARBA00022833"/>
    </source>
</evidence>
<evidence type="ECO:0000313" key="13">
    <source>
        <dbReference type="Proteomes" id="UP000483362"/>
    </source>
</evidence>
<evidence type="ECO:0000259" key="10">
    <source>
        <dbReference type="Pfam" id="PF00675"/>
    </source>
</evidence>
<protein>
    <submittedName>
        <fullName evidence="12">Insulinase family protein</fullName>
    </submittedName>
</protein>
<dbReference type="GO" id="GO:0004222">
    <property type="term" value="F:metalloendopeptidase activity"/>
    <property type="evidence" value="ECO:0007669"/>
    <property type="project" value="InterPro"/>
</dbReference>
<dbReference type="InterPro" id="IPR011249">
    <property type="entry name" value="Metalloenz_LuxS/M16"/>
</dbReference>
<keyword evidence="7" id="KW-0482">Metalloprotease</keyword>